<comment type="similarity">
    <text evidence="8">Belongs to the methyl-accepting chemotaxis (MCP) protein family.</text>
</comment>
<dbReference type="CDD" id="cd12912">
    <property type="entry name" value="PDC2_MCP_like"/>
    <property type="match status" value="1"/>
</dbReference>
<feature type="transmembrane region" description="Helical" evidence="11">
    <location>
        <begin position="291"/>
        <end position="311"/>
    </location>
</feature>
<dbReference type="CDD" id="cd06225">
    <property type="entry name" value="HAMP"/>
    <property type="match status" value="1"/>
</dbReference>
<reference evidence="14 15" key="1">
    <citation type="submission" date="2014-06" db="EMBL/GenBank/DDBJ databases">
        <title>Genome characterization of distinct group I Clostridium botulinum lineages.</title>
        <authorList>
            <person name="Giordani F."/>
            <person name="Anselmo A."/>
            <person name="Fillo S."/>
            <person name="Palozzi A.M."/>
            <person name="Fortunato A."/>
            <person name="Gentile B."/>
            <person name="Ciammaruconi A."/>
            <person name="Anniballi F."/>
            <person name="De Medici D."/>
            <person name="Lista F."/>
        </authorList>
    </citation>
    <scope>NUCLEOTIDE SEQUENCE [LARGE SCALE GENOMIC DNA]</scope>
    <source>
        <strain evidence="14 15">B2 450</strain>
    </source>
</reference>
<evidence type="ECO:0000256" key="8">
    <source>
        <dbReference type="ARBA" id="ARBA00029447"/>
    </source>
</evidence>
<keyword evidence="4 11" id="KW-0812">Transmembrane</keyword>
<evidence type="ECO:0000259" key="13">
    <source>
        <dbReference type="PROSITE" id="PS50885"/>
    </source>
</evidence>
<evidence type="ECO:0000259" key="12">
    <source>
        <dbReference type="PROSITE" id="PS50111"/>
    </source>
</evidence>
<dbReference type="SUPFAM" id="SSF103190">
    <property type="entry name" value="Sensory domain-like"/>
    <property type="match status" value="1"/>
</dbReference>
<dbReference type="GO" id="GO:0007165">
    <property type="term" value="P:signal transduction"/>
    <property type="evidence" value="ECO:0007669"/>
    <property type="project" value="UniProtKB-KW"/>
</dbReference>
<sequence length="676" mass="75758">MKSKFKSTKDKNFISVKSVINIQILGLIILICGILGIVSYKSASKALTKNIKMQLENKAKNGSTILANRMNEAKDKLQIIADWPEIKSMDLKNQKYQLADEAKSWGFKNFKIVNLQGNAYTMSNNEVENISNKEYFNRILKGDTFIIDSDIDKNTNVPLIKVVTPIKSDDKKVVGALIGSLDIKDINKLVNDAQSSNKEEIGFVINKEGYYIADDDINLVLKRGNDLKNYSNDSKFKELLNFQKKMINGENGFGEYKYNNVRRFMAYEPVSGTEWSMAIAVEKNYLFKDIYTLRIVILISTILFIILGMIISNVISKNIKDPLVKMKEHAEQLEKCNLTYKNSINRKDEFGETARALNEASNILNQTINSVKNESENILQSSNCAKETFNKVNAEVQQITAFTEEISANMEESSAGIEEMASMTASVKEDMNITKEKAKEGLDLAINIKEKAESVNEDACSSMSEVEKIYENSKEKLEKAIREAQVVENISEMAESILGIAEKTNLLALNAAIEAARAGEQGRGFAVVAEEVRKLAEQSSNAVENIQVNVKTVLKAVSELSSSSEFVLELIEENVLRDYKKLIDMSVQYKNDGNVVKELIENFSNLSEKTSKAIEQIARGMEEMSGSVIEVAESSGEIAEKISNVNQQNELILKENEKNLEISQQLVDTMDEFESI</sequence>
<dbReference type="Pfam" id="PF02743">
    <property type="entry name" value="dCache_1"/>
    <property type="match status" value="1"/>
</dbReference>
<proteinExistence type="inferred from homology"/>
<comment type="subcellular location">
    <subcellularLocation>
        <location evidence="1">Cell membrane</location>
        <topology evidence="1">Multi-pass membrane protein</topology>
    </subcellularLocation>
</comment>
<dbReference type="InterPro" id="IPR033479">
    <property type="entry name" value="dCache_1"/>
</dbReference>
<evidence type="ECO:0000256" key="2">
    <source>
        <dbReference type="ARBA" id="ARBA00022475"/>
    </source>
</evidence>
<evidence type="ECO:0000256" key="7">
    <source>
        <dbReference type="ARBA" id="ARBA00023224"/>
    </source>
</evidence>
<evidence type="ECO:0000256" key="6">
    <source>
        <dbReference type="ARBA" id="ARBA00023136"/>
    </source>
</evidence>
<dbReference type="EMBL" id="JXSU01000007">
    <property type="protein sequence ID" value="KIS22526.1"/>
    <property type="molecule type" value="Genomic_DNA"/>
</dbReference>
<evidence type="ECO:0000256" key="10">
    <source>
        <dbReference type="SAM" id="Coils"/>
    </source>
</evidence>
<organism evidence="14 15">
    <name type="scientific">Clostridium botulinum B2 450</name>
    <dbReference type="NCBI Taxonomy" id="1379739"/>
    <lineage>
        <taxon>Bacteria</taxon>
        <taxon>Bacillati</taxon>
        <taxon>Bacillota</taxon>
        <taxon>Clostridia</taxon>
        <taxon>Eubacteriales</taxon>
        <taxon>Clostridiaceae</taxon>
        <taxon>Clostridium</taxon>
    </lineage>
</organism>
<dbReference type="Gene3D" id="1.10.287.950">
    <property type="entry name" value="Methyl-accepting chemotaxis protein"/>
    <property type="match status" value="1"/>
</dbReference>
<dbReference type="PROSITE" id="PS50885">
    <property type="entry name" value="HAMP"/>
    <property type="match status" value="1"/>
</dbReference>
<dbReference type="PANTHER" id="PTHR32089:SF112">
    <property type="entry name" value="LYSOZYME-LIKE PROTEIN-RELATED"/>
    <property type="match status" value="1"/>
</dbReference>
<dbReference type="Proteomes" id="UP000032250">
    <property type="component" value="Unassembled WGS sequence"/>
</dbReference>
<protein>
    <submittedName>
        <fullName evidence="14">Chemotaxis protein</fullName>
    </submittedName>
</protein>
<gene>
    <name evidence="14" type="ORF">N495_02620</name>
</gene>
<dbReference type="Pfam" id="PF00672">
    <property type="entry name" value="HAMP"/>
    <property type="match status" value="1"/>
</dbReference>
<dbReference type="RefSeq" id="WP_003488431.1">
    <property type="nucleotide sequence ID" value="NZ_JXSU01000007.1"/>
</dbReference>
<evidence type="ECO:0000256" key="3">
    <source>
        <dbReference type="ARBA" id="ARBA00022500"/>
    </source>
</evidence>
<keyword evidence="2" id="KW-1003">Cell membrane</keyword>
<evidence type="ECO:0000313" key="14">
    <source>
        <dbReference type="EMBL" id="KIS22526.1"/>
    </source>
</evidence>
<keyword evidence="6 11" id="KW-0472">Membrane</keyword>
<comment type="caution">
    <text evidence="14">The sequence shown here is derived from an EMBL/GenBank/DDBJ whole genome shotgun (WGS) entry which is preliminary data.</text>
</comment>
<dbReference type="PATRIC" id="fig|1379739.3.peg.832"/>
<evidence type="ECO:0000313" key="15">
    <source>
        <dbReference type="Proteomes" id="UP000032250"/>
    </source>
</evidence>
<keyword evidence="7 9" id="KW-0807">Transducer</keyword>
<dbReference type="InterPro" id="IPR029151">
    <property type="entry name" value="Sensor-like_sf"/>
</dbReference>
<dbReference type="Pfam" id="PF00015">
    <property type="entry name" value="MCPsignal"/>
    <property type="match status" value="1"/>
</dbReference>
<keyword evidence="3" id="KW-0145">Chemotaxis</keyword>
<evidence type="ECO:0000256" key="4">
    <source>
        <dbReference type="ARBA" id="ARBA00022692"/>
    </source>
</evidence>
<feature type="domain" description="Methyl-accepting transducer" evidence="12">
    <location>
        <begin position="388"/>
        <end position="639"/>
    </location>
</feature>
<dbReference type="SUPFAM" id="SSF58104">
    <property type="entry name" value="Methyl-accepting chemotaxis protein (MCP) signaling domain"/>
    <property type="match status" value="1"/>
</dbReference>
<evidence type="ECO:0000256" key="5">
    <source>
        <dbReference type="ARBA" id="ARBA00022989"/>
    </source>
</evidence>
<dbReference type="GO" id="GO:0006935">
    <property type="term" value="P:chemotaxis"/>
    <property type="evidence" value="ECO:0007669"/>
    <property type="project" value="UniProtKB-KW"/>
</dbReference>
<evidence type="ECO:0000256" key="9">
    <source>
        <dbReference type="PROSITE-ProRule" id="PRU00284"/>
    </source>
</evidence>
<dbReference type="GO" id="GO:0005886">
    <property type="term" value="C:plasma membrane"/>
    <property type="evidence" value="ECO:0007669"/>
    <property type="project" value="UniProtKB-SubCell"/>
</dbReference>
<feature type="coiled-coil region" evidence="10">
    <location>
        <begin position="463"/>
        <end position="490"/>
    </location>
</feature>
<evidence type="ECO:0000256" key="1">
    <source>
        <dbReference type="ARBA" id="ARBA00004651"/>
    </source>
</evidence>
<dbReference type="OrthoDB" id="9814363at2"/>
<keyword evidence="5 11" id="KW-1133">Transmembrane helix</keyword>
<dbReference type="PROSITE" id="PS50111">
    <property type="entry name" value="CHEMOTAXIS_TRANSDUC_2"/>
    <property type="match status" value="1"/>
</dbReference>
<dbReference type="InterPro" id="IPR003660">
    <property type="entry name" value="HAMP_dom"/>
</dbReference>
<dbReference type="Gene3D" id="3.30.450.20">
    <property type="entry name" value="PAS domain"/>
    <property type="match status" value="1"/>
</dbReference>
<feature type="domain" description="HAMP" evidence="13">
    <location>
        <begin position="317"/>
        <end position="369"/>
    </location>
</feature>
<dbReference type="AlphaFoldDB" id="A0A0D1BUT2"/>
<accession>A0A0D1BUT2</accession>
<feature type="transmembrane region" description="Helical" evidence="11">
    <location>
        <begin position="20"/>
        <end position="40"/>
    </location>
</feature>
<dbReference type="SMART" id="SM00283">
    <property type="entry name" value="MA"/>
    <property type="match status" value="1"/>
</dbReference>
<keyword evidence="10" id="KW-0175">Coiled coil</keyword>
<dbReference type="PANTHER" id="PTHR32089">
    <property type="entry name" value="METHYL-ACCEPTING CHEMOTAXIS PROTEIN MCPB"/>
    <property type="match status" value="1"/>
</dbReference>
<evidence type="ECO:0000256" key="11">
    <source>
        <dbReference type="SAM" id="Phobius"/>
    </source>
</evidence>
<dbReference type="InterPro" id="IPR004089">
    <property type="entry name" value="MCPsignal_dom"/>
</dbReference>
<dbReference type="HOGENOM" id="CLU_000445_107_19_9"/>
<name>A0A0D1BUT2_CLOBO</name>